<proteinExistence type="inferred from homology"/>
<dbReference type="EMBL" id="JBGBPQ010000008">
    <property type="protein sequence ID" value="KAL1520407.1"/>
    <property type="molecule type" value="Genomic_DNA"/>
</dbReference>
<dbReference type="Pfam" id="PF12923">
    <property type="entry name" value="RRP7"/>
    <property type="match status" value="1"/>
</dbReference>
<dbReference type="AlphaFoldDB" id="A0AB34JGK2"/>
<gene>
    <name evidence="5" type="ORF">AB1Y20_021993</name>
</gene>
<dbReference type="InterPro" id="IPR040446">
    <property type="entry name" value="RRP7"/>
</dbReference>
<sequence length="252" mass="27851">MGGGTGYAPIYLHAPGRAFHACLLARAHVSKPGDSEWPAGRTLFLLNVPAAASAPRLHSAFSAAVGEVGRLALCEVGEAHAPVRAAHVAFAAPESLKKALRLRRALELPEEETRKGGAARRESREQMQRTVDAFMRKFDAAQARREAEEAARHNTMDADGFVVVSRKRGRSTATEESTGATVGVASKAHELHESATSKKKKKKNKGELVDFYHFQQHERKREQLAKLREQFEADKARIAKMKQERKFKPMGY</sequence>
<reference evidence="5 6" key="1">
    <citation type="journal article" date="2024" name="Science">
        <title>Giant polyketide synthase enzymes in the biosynthesis of giant marine polyether toxins.</title>
        <authorList>
            <person name="Fallon T.R."/>
            <person name="Shende V.V."/>
            <person name="Wierzbicki I.H."/>
            <person name="Pendleton A.L."/>
            <person name="Watervoot N.F."/>
            <person name="Auber R.P."/>
            <person name="Gonzalez D.J."/>
            <person name="Wisecaver J.H."/>
            <person name="Moore B.S."/>
        </authorList>
    </citation>
    <scope>NUCLEOTIDE SEQUENCE [LARGE SCALE GENOMIC DNA]</scope>
    <source>
        <strain evidence="5 6">12B1</strain>
    </source>
</reference>
<dbReference type="GO" id="GO:0006364">
    <property type="term" value="P:rRNA processing"/>
    <property type="evidence" value="ECO:0007669"/>
    <property type="project" value="TreeGrafter"/>
</dbReference>
<keyword evidence="2" id="KW-0175">Coiled coil</keyword>
<evidence type="ECO:0000313" key="5">
    <source>
        <dbReference type="EMBL" id="KAL1520407.1"/>
    </source>
</evidence>
<dbReference type="Gene3D" id="6.10.250.1770">
    <property type="match status" value="1"/>
</dbReference>
<dbReference type="InterPro" id="IPR024326">
    <property type="entry name" value="RRP7_C"/>
</dbReference>
<feature type="compositionally biased region" description="Polar residues" evidence="3">
    <location>
        <begin position="171"/>
        <end position="180"/>
    </location>
</feature>
<feature type="compositionally biased region" description="Basic and acidic residues" evidence="3">
    <location>
        <begin position="187"/>
        <end position="196"/>
    </location>
</feature>
<dbReference type="GO" id="GO:0032545">
    <property type="term" value="C:CURI complex"/>
    <property type="evidence" value="ECO:0007669"/>
    <property type="project" value="TreeGrafter"/>
</dbReference>
<feature type="coiled-coil region" evidence="2">
    <location>
        <begin position="214"/>
        <end position="244"/>
    </location>
</feature>
<comment type="caution">
    <text evidence="5">The sequence shown here is derived from an EMBL/GenBank/DDBJ whole genome shotgun (WGS) entry which is preliminary data.</text>
</comment>
<accession>A0AB34JGK2</accession>
<dbReference type="GO" id="GO:0034456">
    <property type="term" value="C:UTP-C complex"/>
    <property type="evidence" value="ECO:0007669"/>
    <property type="project" value="TreeGrafter"/>
</dbReference>
<organism evidence="5 6">
    <name type="scientific">Prymnesium parvum</name>
    <name type="common">Toxic golden alga</name>
    <dbReference type="NCBI Taxonomy" id="97485"/>
    <lineage>
        <taxon>Eukaryota</taxon>
        <taxon>Haptista</taxon>
        <taxon>Haptophyta</taxon>
        <taxon>Prymnesiophyceae</taxon>
        <taxon>Prymnesiales</taxon>
        <taxon>Prymnesiaceae</taxon>
        <taxon>Prymnesium</taxon>
    </lineage>
</organism>
<feature type="region of interest" description="Disordered" evidence="3">
    <location>
        <begin position="168"/>
        <end position="204"/>
    </location>
</feature>
<evidence type="ECO:0000259" key="4">
    <source>
        <dbReference type="Pfam" id="PF12923"/>
    </source>
</evidence>
<name>A0AB34JGK2_PRYPA</name>
<dbReference type="Proteomes" id="UP001515480">
    <property type="component" value="Unassembled WGS sequence"/>
</dbReference>
<dbReference type="PANTHER" id="PTHR13191:SF0">
    <property type="entry name" value="RIBOSOMAL RNA-PROCESSING PROTEIN 7 HOMOLOG A-RELATED"/>
    <property type="match status" value="1"/>
</dbReference>
<dbReference type="PANTHER" id="PTHR13191">
    <property type="entry name" value="RIBOSOMAL RNA PROCESSING PROTEIN 7-RELATED"/>
    <property type="match status" value="1"/>
</dbReference>
<keyword evidence="6" id="KW-1185">Reference proteome</keyword>
<dbReference type="GO" id="GO:0000028">
    <property type="term" value="P:ribosomal small subunit assembly"/>
    <property type="evidence" value="ECO:0007669"/>
    <property type="project" value="TreeGrafter"/>
</dbReference>
<evidence type="ECO:0000256" key="3">
    <source>
        <dbReference type="SAM" id="MobiDB-lite"/>
    </source>
</evidence>
<protein>
    <recommendedName>
        <fullName evidence="4">Ribosomal RNA-processing protein 7 C-terminal domain-containing protein</fullName>
    </recommendedName>
</protein>
<comment type="similarity">
    <text evidence="1">Belongs to the RRP7 family.</text>
</comment>
<evidence type="ECO:0000256" key="1">
    <source>
        <dbReference type="ARBA" id="ARBA00006110"/>
    </source>
</evidence>
<feature type="domain" description="Ribosomal RNA-processing protein 7 C-terminal" evidence="4">
    <location>
        <begin position="120"/>
        <end position="250"/>
    </location>
</feature>
<evidence type="ECO:0000313" key="6">
    <source>
        <dbReference type="Proteomes" id="UP001515480"/>
    </source>
</evidence>
<evidence type="ECO:0000256" key="2">
    <source>
        <dbReference type="SAM" id="Coils"/>
    </source>
</evidence>